<accession>A0A4R0NKK5</accession>
<organism evidence="4 5">
    <name type="scientific">Pedobacter psychroterrae</name>
    <dbReference type="NCBI Taxonomy" id="2530453"/>
    <lineage>
        <taxon>Bacteria</taxon>
        <taxon>Pseudomonadati</taxon>
        <taxon>Bacteroidota</taxon>
        <taxon>Sphingobacteriia</taxon>
        <taxon>Sphingobacteriales</taxon>
        <taxon>Sphingobacteriaceae</taxon>
        <taxon>Pedobacter</taxon>
    </lineage>
</organism>
<dbReference type="CDD" id="cd00761">
    <property type="entry name" value="Glyco_tranf_GTA_type"/>
    <property type="match status" value="1"/>
</dbReference>
<sequence length="361" mass="41762">MKNKLKISFCTTCMNRLLQLRVTLRKNIEDNKDYAPLEFVLLDYNSSDGLESYVRDELSEYISDGTLVFYRTTDPSKYSMSHSRNLAFNLASGEIICNIDADNFVGKGFAAYVNDQFQQYNNCFLTTQTSSSYVKNDVLGRICVRRSHFLNLGGYDEEMKFYGFEDNDFVNRLQLLGLKKVLIDRYEFLKVIKHSNEERIINILDTDELTALYINYISPSQSEMIFLFNNYEFMRGSIVNVMSYKAFYDIKVRMNSDHKYSLLGNAWLSGQWRSFGEGLTLSTKYGTSLLQSQDSGSEVLMESNNVLFYKINNRKLLQDALFFFHQISNRLIMENNLLTKKLTVNINGSGLVNNLTTINIH</sequence>
<dbReference type="Gene3D" id="3.90.550.10">
    <property type="entry name" value="Spore Coat Polysaccharide Biosynthesis Protein SpsA, Chain A"/>
    <property type="match status" value="1"/>
</dbReference>
<dbReference type="Pfam" id="PF00535">
    <property type="entry name" value="Glycos_transf_2"/>
    <property type="match status" value="1"/>
</dbReference>
<evidence type="ECO:0000256" key="1">
    <source>
        <dbReference type="ARBA" id="ARBA00022679"/>
    </source>
</evidence>
<evidence type="ECO:0000313" key="4">
    <source>
        <dbReference type="EMBL" id="TCD01261.1"/>
    </source>
</evidence>
<feature type="domain" description="Galactosyltransferase C-terminal" evidence="3">
    <location>
        <begin position="142"/>
        <end position="187"/>
    </location>
</feature>
<dbReference type="Proteomes" id="UP000293347">
    <property type="component" value="Unassembled WGS sequence"/>
</dbReference>
<dbReference type="InterPro" id="IPR027791">
    <property type="entry name" value="Galactosyl_T_C"/>
</dbReference>
<keyword evidence="5" id="KW-1185">Reference proteome</keyword>
<dbReference type="Pfam" id="PF02709">
    <property type="entry name" value="Glyco_transf_7C"/>
    <property type="match status" value="1"/>
</dbReference>
<protein>
    <submittedName>
        <fullName evidence="4">Glycosyltransferase family 2 protein</fullName>
    </submittedName>
</protein>
<evidence type="ECO:0000313" key="5">
    <source>
        <dbReference type="Proteomes" id="UP000293347"/>
    </source>
</evidence>
<comment type="caution">
    <text evidence="4">The sequence shown here is derived from an EMBL/GenBank/DDBJ whole genome shotgun (WGS) entry which is preliminary data.</text>
</comment>
<proteinExistence type="predicted"/>
<evidence type="ECO:0000259" key="3">
    <source>
        <dbReference type="Pfam" id="PF02709"/>
    </source>
</evidence>
<dbReference type="RefSeq" id="WP_131595953.1">
    <property type="nucleotide sequence ID" value="NZ_SJSL01000002.1"/>
</dbReference>
<name>A0A4R0NKK5_9SPHI</name>
<dbReference type="PANTHER" id="PTHR43685">
    <property type="entry name" value="GLYCOSYLTRANSFERASE"/>
    <property type="match status" value="1"/>
</dbReference>
<dbReference type="GO" id="GO:0016740">
    <property type="term" value="F:transferase activity"/>
    <property type="evidence" value="ECO:0007669"/>
    <property type="project" value="UniProtKB-KW"/>
</dbReference>
<reference evidence="4 5" key="1">
    <citation type="submission" date="2019-02" db="EMBL/GenBank/DDBJ databases">
        <title>Pedobacter sp. RP-1-14 sp. nov., isolated from Arctic soil.</title>
        <authorList>
            <person name="Dahal R.H."/>
        </authorList>
    </citation>
    <scope>NUCLEOTIDE SEQUENCE [LARGE SCALE GENOMIC DNA]</scope>
    <source>
        <strain evidence="4 5">RP-1-14</strain>
    </source>
</reference>
<dbReference type="AlphaFoldDB" id="A0A4R0NKK5"/>
<feature type="domain" description="Glycosyltransferase 2-like" evidence="2">
    <location>
        <begin position="8"/>
        <end position="120"/>
    </location>
</feature>
<dbReference type="InterPro" id="IPR001173">
    <property type="entry name" value="Glyco_trans_2-like"/>
</dbReference>
<dbReference type="InterPro" id="IPR050834">
    <property type="entry name" value="Glycosyltransf_2"/>
</dbReference>
<dbReference type="PANTHER" id="PTHR43685:SF3">
    <property type="entry name" value="SLR2126 PROTEIN"/>
    <property type="match status" value="1"/>
</dbReference>
<dbReference type="InterPro" id="IPR029044">
    <property type="entry name" value="Nucleotide-diphossugar_trans"/>
</dbReference>
<keyword evidence="1 4" id="KW-0808">Transferase</keyword>
<dbReference type="EMBL" id="SJSL01000002">
    <property type="protein sequence ID" value="TCD01261.1"/>
    <property type="molecule type" value="Genomic_DNA"/>
</dbReference>
<gene>
    <name evidence="4" type="ORF">EZ437_10930</name>
</gene>
<dbReference type="OrthoDB" id="6717394at2"/>
<evidence type="ECO:0000259" key="2">
    <source>
        <dbReference type="Pfam" id="PF00535"/>
    </source>
</evidence>
<dbReference type="SUPFAM" id="SSF53448">
    <property type="entry name" value="Nucleotide-diphospho-sugar transferases"/>
    <property type="match status" value="1"/>
</dbReference>